<evidence type="ECO:0000313" key="2">
    <source>
        <dbReference type="EMBL" id="SDI39583.1"/>
    </source>
</evidence>
<reference evidence="2 3" key="1">
    <citation type="submission" date="2016-10" db="EMBL/GenBank/DDBJ databases">
        <authorList>
            <person name="de Groot N.N."/>
        </authorList>
    </citation>
    <scope>NUCLEOTIDE SEQUENCE [LARGE SCALE GENOMIC DNA]</scope>
    <source>
        <strain evidence="2 3">DSM 28010</strain>
    </source>
</reference>
<gene>
    <name evidence="2" type="ORF">SAMN05421850_102440</name>
</gene>
<keyword evidence="3" id="KW-1185">Reference proteome</keyword>
<dbReference type="Gene3D" id="3.40.710.10">
    <property type="entry name" value="DD-peptidase/beta-lactamase superfamily"/>
    <property type="match status" value="1"/>
</dbReference>
<dbReference type="EMBL" id="FNEB01000002">
    <property type="protein sequence ID" value="SDI39583.1"/>
    <property type="molecule type" value="Genomic_DNA"/>
</dbReference>
<name>A0A1G8K850_9RHOB</name>
<proteinExistence type="predicted"/>
<dbReference type="Pfam" id="PF00144">
    <property type="entry name" value="Beta-lactamase"/>
    <property type="match status" value="1"/>
</dbReference>
<dbReference type="SUPFAM" id="SSF56601">
    <property type="entry name" value="beta-lactamase/transpeptidase-like"/>
    <property type="match status" value="1"/>
</dbReference>
<dbReference type="PANTHER" id="PTHR43319">
    <property type="entry name" value="BETA-LACTAMASE-RELATED"/>
    <property type="match status" value="1"/>
</dbReference>
<dbReference type="PANTHER" id="PTHR43319:SF3">
    <property type="entry name" value="BETA-LACTAMASE-RELATED DOMAIN-CONTAINING PROTEIN"/>
    <property type="match status" value="1"/>
</dbReference>
<dbReference type="AlphaFoldDB" id="A0A1G8K850"/>
<dbReference type="Proteomes" id="UP000199340">
    <property type="component" value="Unassembled WGS sequence"/>
</dbReference>
<protein>
    <submittedName>
        <fullName evidence="2">CubicO group peptidase, beta-lactamase class C family</fullName>
    </submittedName>
</protein>
<accession>A0A1G8K850</accession>
<dbReference type="InterPro" id="IPR012338">
    <property type="entry name" value="Beta-lactam/transpept-like"/>
</dbReference>
<dbReference type="InterPro" id="IPR001466">
    <property type="entry name" value="Beta-lactam-related"/>
</dbReference>
<organism evidence="2 3">
    <name type="scientific">Lutimaribacter saemankumensis</name>
    <dbReference type="NCBI Taxonomy" id="490829"/>
    <lineage>
        <taxon>Bacteria</taxon>
        <taxon>Pseudomonadati</taxon>
        <taxon>Pseudomonadota</taxon>
        <taxon>Alphaproteobacteria</taxon>
        <taxon>Rhodobacterales</taxon>
        <taxon>Roseobacteraceae</taxon>
        <taxon>Lutimaribacter</taxon>
    </lineage>
</organism>
<feature type="domain" description="Beta-lactamase-related" evidence="1">
    <location>
        <begin position="29"/>
        <end position="378"/>
    </location>
</feature>
<evidence type="ECO:0000313" key="3">
    <source>
        <dbReference type="Proteomes" id="UP000199340"/>
    </source>
</evidence>
<evidence type="ECO:0000259" key="1">
    <source>
        <dbReference type="Pfam" id="PF00144"/>
    </source>
</evidence>
<dbReference type="InterPro" id="IPR052907">
    <property type="entry name" value="Beta-lactamase/esterase"/>
</dbReference>
<dbReference type="STRING" id="490829.SAMN05421850_102440"/>
<sequence>METALDTSRVEGGIGGYCAPGFELVADVFKRNFEERGELGASVSVEVGGQRVVDLWGGRQTPGGPSWSSDTIHILFSCTKAATALVLHILENDGLLDLDSPLSALWPELLAAGDRATVRMILDHSIGLPAVTVPAPSNALIDPDWMRKALEQQEPFWEPGSRVGYHALTFGFLASEVVRRVTGASLGQVFKERVAKALGIDFHIGLSEEHEPRVAPIEVWRPGSNDSETAFMKAAKQKGTIANLFVFNSGDWAVRGLNTRSGRVAEIGAANGIGNARALARLFGALANGGDELGLNPSKVASFSVASSATNRDATLQIPTRFGPGFMLGMDNRHENRGGESLIIGRNAFGHVGAGGSVGFADPEAQLGFAYTMNRQGPGLLLNSRGQSLVDATYRTLGYRSTSSGFWMN</sequence>